<gene>
    <name evidence="2" type="ORF">QOZ95_002214</name>
</gene>
<dbReference type="Gene3D" id="1.10.10.60">
    <property type="entry name" value="Homeodomain-like"/>
    <property type="match status" value="1"/>
</dbReference>
<evidence type="ECO:0000313" key="3">
    <source>
        <dbReference type="Proteomes" id="UP001242811"/>
    </source>
</evidence>
<dbReference type="InterPro" id="IPR009057">
    <property type="entry name" value="Homeodomain-like_sf"/>
</dbReference>
<dbReference type="Proteomes" id="UP001242811">
    <property type="component" value="Unassembled WGS sequence"/>
</dbReference>
<accession>A0ABU0L0B1</accession>
<dbReference type="EMBL" id="JAUSWA010000011">
    <property type="protein sequence ID" value="MDQ0494051.1"/>
    <property type="molecule type" value="Genomic_DNA"/>
</dbReference>
<dbReference type="InterPro" id="IPR055247">
    <property type="entry name" value="InsJ-like_HTH"/>
</dbReference>
<protein>
    <submittedName>
        <fullName evidence="2">Transposase</fullName>
    </submittedName>
</protein>
<dbReference type="SUPFAM" id="SSF46689">
    <property type="entry name" value="Homeodomain-like"/>
    <property type="match status" value="1"/>
</dbReference>
<feature type="domain" description="Insertion element IS150 protein InsJ-like helix-turn-helix" evidence="1">
    <location>
        <begin position="4"/>
        <end position="47"/>
    </location>
</feature>
<evidence type="ECO:0000259" key="1">
    <source>
        <dbReference type="Pfam" id="PF13518"/>
    </source>
</evidence>
<dbReference type="Pfam" id="PF13518">
    <property type="entry name" value="HTH_28"/>
    <property type="match status" value="1"/>
</dbReference>
<name>A0ABU0L0B1_9BACL</name>
<organism evidence="2 3">
    <name type="scientific">Paenibacillus brasilensis</name>
    <dbReference type="NCBI Taxonomy" id="128574"/>
    <lineage>
        <taxon>Bacteria</taxon>
        <taxon>Bacillati</taxon>
        <taxon>Bacillota</taxon>
        <taxon>Bacilli</taxon>
        <taxon>Bacillales</taxon>
        <taxon>Paenibacillaceae</taxon>
        <taxon>Paenibacillus</taxon>
    </lineage>
</organism>
<keyword evidence="3" id="KW-1185">Reference proteome</keyword>
<proteinExistence type="predicted"/>
<sequence>MNEEHMSIREVAKQLDIRSKSQVQSWVMKYRAGEKLQPTTTRQGRPKTKFSSMEEEMAYLRAEIEYLKKQYPNLHKE</sequence>
<reference evidence="2 3" key="1">
    <citation type="submission" date="2023-07" db="EMBL/GenBank/DDBJ databases">
        <title>Genomic Encyclopedia of Type Strains, Phase IV (KMG-IV): sequencing the most valuable type-strain genomes for metagenomic binning, comparative biology and taxonomic classification.</title>
        <authorList>
            <person name="Goeker M."/>
        </authorList>
    </citation>
    <scope>NUCLEOTIDE SEQUENCE [LARGE SCALE GENOMIC DNA]</scope>
    <source>
        <strain evidence="2 3">DSM 14914</strain>
    </source>
</reference>
<comment type="caution">
    <text evidence="2">The sequence shown here is derived from an EMBL/GenBank/DDBJ whole genome shotgun (WGS) entry which is preliminary data.</text>
</comment>
<evidence type="ECO:0000313" key="2">
    <source>
        <dbReference type="EMBL" id="MDQ0494051.1"/>
    </source>
</evidence>